<dbReference type="Proteomes" id="UP000499080">
    <property type="component" value="Unassembled WGS sequence"/>
</dbReference>
<protein>
    <submittedName>
        <fullName evidence="1">Uncharacterized protein</fullName>
    </submittedName>
</protein>
<keyword evidence="2" id="KW-1185">Reference proteome</keyword>
<gene>
    <name evidence="1" type="ORF">AVEN_9175_1</name>
</gene>
<organism evidence="1 2">
    <name type="scientific">Araneus ventricosus</name>
    <name type="common">Orbweaver spider</name>
    <name type="synonym">Epeira ventricosa</name>
    <dbReference type="NCBI Taxonomy" id="182803"/>
    <lineage>
        <taxon>Eukaryota</taxon>
        <taxon>Metazoa</taxon>
        <taxon>Ecdysozoa</taxon>
        <taxon>Arthropoda</taxon>
        <taxon>Chelicerata</taxon>
        <taxon>Arachnida</taxon>
        <taxon>Araneae</taxon>
        <taxon>Araneomorphae</taxon>
        <taxon>Entelegynae</taxon>
        <taxon>Araneoidea</taxon>
        <taxon>Araneidae</taxon>
        <taxon>Araneus</taxon>
    </lineage>
</organism>
<sequence>MGIFQLCSRSWEASLSTFSGCPHLPHGSIGDGDMLGIFLLPEALLQTFFRNKRLWMFAEKIYISPVECASRKFCEAHVLVRHSEVWVKIPKQCVIEARLSVGSFTRFEVTFGYNRSPYPFVHAHVDAVNIFFESASSDSFEGPGAQYLEVSWKRLEESIAEGRSEFLIALQELLCFYDAFY</sequence>
<evidence type="ECO:0000313" key="1">
    <source>
        <dbReference type="EMBL" id="GBO19375.1"/>
    </source>
</evidence>
<comment type="caution">
    <text evidence="1">The sequence shown here is derived from an EMBL/GenBank/DDBJ whole genome shotgun (WGS) entry which is preliminary data.</text>
</comment>
<name>A0A4Y2V2E3_ARAVE</name>
<dbReference type="EMBL" id="BGPR01042849">
    <property type="protein sequence ID" value="GBO19375.1"/>
    <property type="molecule type" value="Genomic_DNA"/>
</dbReference>
<proteinExistence type="predicted"/>
<evidence type="ECO:0000313" key="2">
    <source>
        <dbReference type="Proteomes" id="UP000499080"/>
    </source>
</evidence>
<reference evidence="1 2" key="1">
    <citation type="journal article" date="2019" name="Sci. Rep.">
        <title>Orb-weaving spider Araneus ventricosus genome elucidates the spidroin gene catalogue.</title>
        <authorList>
            <person name="Kono N."/>
            <person name="Nakamura H."/>
            <person name="Ohtoshi R."/>
            <person name="Moran D.A.P."/>
            <person name="Shinohara A."/>
            <person name="Yoshida Y."/>
            <person name="Fujiwara M."/>
            <person name="Mori M."/>
            <person name="Tomita M."/>
            <person name="Arakawa K."/>
        </authorList>
    </citation>
    <scope>NUCLEOTIDE SEQUENCE [LARGE SCALE GENOMIC DNA]</scope>
</reference>
<dbReference type="AlphaFoldDB" id="A0A4Y2V2E3"/>
<accession>A0A4Y2V2E3</accession>